<dbReference type="PANTHER" id="PTHR10826">
    <property type="entry name" value="COMPLEMENT COMPONENT 1"/>
    <property type="match status" value="1"/>
</dbReference>
<protein>
    <recommendedName>
        <fullName evidence="5">Mitochondrial acidic protein MAM33</fullName>
    </recommendedName>
</protein>
<name>A0A2T9YCC5_9FUNG</name>
<accession>A0A2T9YCC5</accession>
<reference evidence="2 4" key="1">
    <citation type="journal article" date="2018" name="MBio">
        <title>Comparative Genomics Reveals the Core Gene Toolbox for the Fungus-Insect Symbiosis.</title>
        <authorList>
            <person name="Wang Y."/>
            <person name="Stata M."/>
            <person name="Wang W."/>
            <person name="Stajich J.E."/>
            <person name="White M.M."/>
            <person name="Moncalvo J.M."/>
        </authorList>
    </citation>
    <scope>NUCLEOTIDE SEQUENCE [LARGE SCALE GENOMIC DNA]</scope>
    <source>
        <strain evidence="2 4">SC-DP-2</strain>
    </source>
</reference>
<organism evidence="2 4">
    <name type="scientific">Smittium megazygosporum</name>
    <dbReference type="NCBI Taxonomy" id="133381"/>
    <lineage>
        <taxon>Eukaryota</taxon>
        <taxon>Fungi</taxon>
        <taxon>Fungi incertae sedis</taxon>
        <taxon>Zoopagomycota</taxon>
        <taxon>Kickxellomycotina</taxon>
        <taxon>Harpellomycetes</taxon>
        <taxon>Harpellales</taxon>
        <taxon>Legeriomycetaceae</taxon>
        <taxon>Smittium</taxon>
    </lineage>
</organism>
<dbReference type="EMBL" id="MBFS01003003">
    <property type="protein sequence ID" value="PVU89971.1"/>
    <property type="molecule type" value="Genomic_DNA"/>
</dbReference>
<evidence type="ECO:0000256" key="1">
    <source>
        <dbReference type="SAM" id="MobiDB-lite"/>
    </source>
</evidence>
<comment type="caution">
    <text evidence="2">The sequence shown here is derived from an EMBL/GenBank/DDBJ whole genome shotgun (WGS) entry which is preliminary data.</text>
</comment>
<dbReference type="SUPFAM" id="SSF54529">
    <property type="entry name" value="Mitochondrial glycoprotein MAM33-like"/>
    <property type="match status" value="1"/>
</dbReference>
<dbReference type="InterPro" id="IPR036561">
    <property type="entry name" value="MAM33_sf"/>
</dbReference>
<dbReference type="EMBL" id="MBFS01000301">
    <property type="protein sequence ID" value="PVV02917.1"/>
    <property type="molecule type" value="Genomic_DNA"/>
</dbReference>
<keyword evidence="4" id="KW-1185">Reference proteome</keyword>
<evidence type="ECO:0008006" key="5">
    <source>
        <dbReference type="Google" id="ProtNLM"/>
    </source>
</evidence>
<evidence type="ECO:0000313" key="4">
    <source>
        <dbReference type="Proteomes" id="UP000245609"/>
    </source>
</evidence>
<dbReference type="STRING" id="133381.A0A2T9YCC5"/>
<evidence type="ECO:0000313" key="3">
    <source>
        <dbReference type="EMBL" id="PVV02917.1"/>
    </source>
</evidence>
<dbReference type="InterPro" id="IPR003428">
    <property type="entry name" value="MAM33"/>
</dbReference>
<dbReference type="Pfam" id="PF02330">
    <property type="entry name" value="MAM33"/>
    <property type="match status" value="1"/>
</dbReference>
<dbReference type="Proteomes" id="UP000245609">
    <property type="component" value="Unassembled WGS sequence"/>
</dbReference>
<evidence type="ECO:0000313" key="2">
    <source>
        <dbReference type="EMBL" id="PVU89971.1"/>
    </source>
</evidence>
<sequence>MKFITRLASRSCQTILANSTRSLIQRQVVPASRIISSMRSFSSSSPRFLGGAHDSHLSKVLQEELSYEEDSVTDSSTEFISAFLEKTGFEINSVTGEHYVTMKKNFGDETLIVRFSINEISNKVDESYENEEHTDESGENVSKSENDDVDSDEPTDFPVNFNFTVYKPNSPSLVFDLTADEGSIEINQISVANNYKPGLDIDIQGEMSRQSIYFGPNFSELSENLKEAVEAFLDDRGINTGLSVFMQDYIEYKEQNEYVNWLKQFGSFFKK</sequence>
<dbReference type="AlphaFoldDB" id="A0A2T9YCC5"/>
<proteinExistence type="predicted"/>
<dbReference type="PANTHER" id="PTHR10826:SF1">
    <property type="entry name" value="COMPLEMENT COMPONENT 1 Q SUBCOMPONENT-BINDING PROTEIN, MITOCHONDRIAL"/>
    <property type="match status" value="1"/>
</dbReference>
<dbReference type="OrthoDB" id="278212at2759"/>
<feature type="compositionally biased region" description="Acidic residues" evidence="1">
    <location>
        <begin position="127"/>
        <end position="138"/>
    </location>
</feature>
<dbReference type="GO" id="GO:0005759">
    <property type="term" value="C:mitochondrial matrix"/>
    <property type="evidence" value="ECO:0007669"/>
    <property type="project" value="InterPro"/>
</dbReference>
<dbReference type="Gene3D" id="3.10.280.10">
    <property type="entry name" value="Mitochondrial glycoprotein"/>
    <property type="match status" value="1"/>
</dbReference>
<feature type="region of interest" description="Disordered" evidence="1">
    <location>
        <begin position="124"/>
        <end position="154"/>
    </location>
</feature>
<gene>
    <name evidence="3" type="ORF">BB560_002617</name>
    <name evidence="2" type="ORF">BB560_006259</name>
</gene>